<evidence type="ECO:0000313" key="2">
    <source>
        <dbReference type="EMBL" id="RZM84688.1"/>
    </source>
</evidence>
<name>A0A4Q7EKL1_9GAMM</name>
<reference evidence="2 3" key="1">
    <citation type="submission" date="2018-01" db="EMBL/GenBank/DDBJ databases">
        <title>Co-occurrence of chitin degradation, pigmentation and bioactivity in marine Pseudoalteromonas.</title>
        <authorList>
            <person name="Paulsen S."/>
            <person name="Gram L."/>
            <person name="Machado H."/>
        </authorList>
    </citation>
    <scope>NUCLEOTIDE SEQUENCE [LARGE SCALE GENOMIC DNA]</scope>
    <source>
        <strain evidence="2 3">S1946</strain>
    </source>
</reference>
<keyword evidence="1" id="KW-0732">Signal</keyword>
<dbReference type="RefSeq" id="WP_130244051.1">
    <property type="nucleotide sequence ID" value="NZ_PPUZ01000005.1"/>
</dbReference>
<evidence type="ECO:0000313" key="3">
    <source>
        <dbReference type="Proteomes" id="UP000292345"/>
    </source>
</evidence>
<protein>
    <submittedName>
        <fullName evidence="2">Uncharacterized protein</fullName>
    </submittedName>
</protein>
<feature type="chain" id="PRO_5020416403" evidence="1">
    <location>
        <begin position="25"/>
        <end position="124"/>
    </location>
</feature>
<organism evidence="2 3">
    <name type="scientific">Pseudoalteromonas rubra</name>
    <dbReference type="NCBI Taxonomy" id="43658"/>
    <lineage>
        <taxon>Bacteria</taxon>
        <taxon>Pseudomonadati</taxon>
        <taxon>Pseudomonadota</taxon>
        <taxon>Gammaproteobacteria</taxon>
        <taxon>Alteromonadales</taxon>
        <taxon>Pseudoalteromonadaceae</taxon>
        <taxon>Pseudoalteromonas</taxon>
    </lineage>
</organism>
<dbReference type="AlphaFoldDB" id="A0A4Q7EKL1"/>
<comment type="caution">
    <text evidence="2">The sequence shown here is derived from an EMBL/GenBank/DDBJ whole genome shotgun (WGS) entry which is preliminary data.</text>
</comment>
<evidence type="ECO:0000256" key="1">
    <source>
        <dbReference type="SAM" id="SignalP"/>
    </source>
</evidence>
<dbReference type="Proteomes" id="UP000292345">
    <property type="component" value="Unassembled WGS sequence"/>
</dbReference>
<feature type="signal peptide" evidence="1">
    <location>
        <begin position="1"/>
        <end position="24"/>
    </location>
</feature>
<accession>A0A4Q7EKL1</accession>
<gene>
    <name evidence="2" type="ORF">C3B51_02400</name>
</gene>
<sequence length="124" mass="13178">MKNTLITLALIALSALFFAPFSHAHGDTKPVHGGVVKVEHEMVFELVREETGASLYLRDHGKPYPTAKVTGDITVLANGKKAGAALTAAGDNKMTADVVIPDGAKVLVKVKESGHHSVTVRFTF</sequence>
<dbReference type="EMBL" id="PPUZ01000005">
    <property type="protein sequence ID" value="RZM84688.1"/>
    <property type="molecule type" value="Genomic_DNA"/>
</dbReference>
<proteinExistence type="predicted"/>